<dbReference type="NCBIfam" id="TIGR00092">
    <property type="entry name" value="redox-regulated ATPase YchF"/>
    <property type="match status" value="1"/>
</dbReference>
<dbReference type="GO" id="GO:0046872">
    <property type="term" value="F:metal ion binding"/>
    <property type="evidence" value="ECO:0007669"/>
    <property type="project" value="UniProtKB-KW"/>
</dbReference>
<dbReference type="PROSITE" id="PS51710">
    <property type="entry name" value="G_OBG"/>
    <property type="match status" value="1"/>
</dbReference>
<feature type="domain" description="TGS" evidence="8">
    <location>
        <begin position="280"/>
        <end position="363"/>
    </location>
</feature>
<dbReference type="InterPro" id="IPR013029">
    <property type="entry name" value="YchF_C"/>
</dbReference>
<keyword evidence="4 6" id="KW-0067">ATP-binding</keyword>
<keyword evidence="10" id="KW-1185">Reference proteome</keyword>
<dbReference type="Pfam" id="PF06071">
    <property type="entry name" value="YchF-GTPase_C"/>
    <property type="match status" value="1"/>
</dbReference>
<organism evidence="9 10">
    <name type="scientific">Candidatus Criblamydia sequanensis CRIB-18</name>
    <dbReference type="NCBI Taxonomy" id="1437425"/>
    <lineage>
        <taxon>Bacteria</taxon>
        <taxon>Pseudomonadati</taxon>
        <taxon>Chlamydiota</taxon>
        <taxon>Chlamydiia</taxon>
        <taxon>Parachlamydiales</taxon>
        <taxon>Candidatus Criblamydiaceae</taxon>
        <taxon>Candidatus Criblamydia</taxon>
    </lineage>
</organism>
<dbReference type="GO" id="GO:0016887">
    <property type="term" value="F:ATP hydrolysis activity"/>
    <property type="evidence" value="ECO:0007669"/>
    <property type="project" value="UniProtKB-UniRule"/>
</dbReference>
<dbReference type="PANTHER" id="PTHR23305:SF18">
    <property type="entry name" value="OBG-TYPE G DOMAIN-CONTAINING PROTEIN"/>
    <property type="match status" value="1"/>
</dbReference>
<proteinExistence type="inferred from homology"/>
<name>A0A090CYY5_9BACT</name>
<feature type="binding site" evidence="6">
    <location>
        <begin position="13"/>
        <end position="18"/>
    </location>
    <ligand>
        <name>ATP</name>
        <dbReference type="ChEBI" id="CHEBI:30616"/>
    </ligand>
</feature>
<dbReference type="GO" id="GO:0005737">
    <property type="term" value="C:cytoplasm"/>
    <property type="evidence" value="ECO:0007669"/>
    <property type="project" value="TreeGrafter"/>
</dbReference>
<dbReference type="InterPro" id="IPR006073">
    <property type="entry name" value="GTP-bd"/>
</dbReference>
<protein>
    <recommendedName>
        <fullName evidence="6">Ribosome-binding ATPase YchF</fullName>
    </recommendedName>
</protein>
<dbReference type="InterPro" id="IPR012675">
    <property type="entry name" value="Beta-grasp_dom_sf"/>
</dbReference>
<evidence type="ECO:0000256" key="6">
    <source>
        <dbReference type="HAMAP-Rule" id="MF_00944"/>
    </source>
</evidence>
<feature type="domain" description="OBG-type G" evidence="7">
    <location>
        <begin position="4"/>
        <end position="258"/>
    </location>
</feature>
<dbReference type="InterPro" id="IPR041706">
    <property type="entry name" value="YchF_N"/>
</dbReference>
<dbReference type="eggNOG" id="COG0012">
    <property type="taxonomic scope" value="Bacteria"/>
</dbReference>
<dbReference type="PIRSF" id="PIRSF006641">
    <property type="entry name" value="CHP00092"/>
    <property type="match status" value="1"/>
</dbReference>
<dbReference type="InterPro" id="IPR004095">
    <property type="entry name" value="TGS"/>
</dbReference>
<keyword evidence="2" id="KW-0479">Metal-binding</keyword>
<dbReference type="Gene3D" id="1.10.150.300">
    <property type="entry name" value="TGS-like domain"/>
    <property type="match status" value="1"/>
</dbReference>
<evidence type="ECO:0000256" key="4">
    <source>
        <dbReference type="ARBA" id="ARBA00022840"/>
    </source>
</evidence>
<dbReference type="STRING" id="1437425.CSEC_1194"/>
<evidence type="ECO:0000256" key="2">
    <source>
        <dbReference type="ARBA" id="ARBA00022723"/>
    </source>
</evidence>
<dbReference type="InterPro" id="IPR012676">
    <property type="entry name" value="TGS-like"/>
</dbReference>
<dbReference type="SUPFAM" id="SSF81271">
    <property type="entry name" value="TGS-like"/>
    <property type="match status" value="1"/>
</dbReference>
<dbReference type="Pfam" id="PF01926">
    <property type="entry name" value="MMR_HSR1"/>
    <property type="match status" value="1"/>
</dbReference>
<evidence type="ECO:0000259" key="7">
    <source>
        <dbReference type="PROSITE" id="PS51710"/>
    </source>
</evidence>
<dbReference type="InterPro" id="IPR031167">
    <property type="entry name" value="G_OBG"/>
</dbReference>
<reference evidence="9" key="2">
    <citation type="submission" date="2014-09" db="EMBL/GenBank/DDBJ databases">
        <title>Criblamydia sequanensis harbors a mega-plasmid encoding arsenite resistance.</title>
        <authorList>
            <person name="Bertelli C."/>
            <person name="Goesmann A."/>
            <person name="Greub G."/>
        </authorList>
    </citation>
    <scope>NUCLEOTIDE SEQUENCE [LARGE SCALE GENOMIC DNA]</scope>
    <source>
        <strain evidence="9">CRIB-18</strain>
    </source>
</reference>
<dbReference type="OrthoDB" id="9807318at2"/>
<dbReference type="AlphaFoldDB" id="A0A090CYY5"/>
<comment type="caution">
    <text evidence="9">The sequence shown here is derived from an EMBL/GenBank/DDBJ whole genome shotgun (WGS) entry which is preliminary data.</text>
</comment>
<dbReference type="GO" id="GO:0005524">
    <property type="term" value="F:ATP binding"/>
    <property type="evidence" value="ECO:0007669"/>
    <property type="project" value="UniProtKB-UniRule"/>
</dbReference>
<keyword evidence="3 6" id="KW-0547">Nucleotide-binding</keyword>
<dbReference type="CDD" id="cd04867">
    <property type="entry name" value="TGS_YchF_OLA1"/>
    <property type="match status" value="1"/>
</dbReference>
<dbReference type="GO" id="GO:0043023">
    <property type="term" value="F:ribosomal large subunit binding"/>
    <property type="evidence" value="ECO:0007669"/>
    <property type="project" value="UniProtKB-UniRule"/>
</dbReference>
<dbReference type="InterPro" id="IPR004396">
    <property type="entry name" value="ATPase_YchF/OLA1"/>
</dbReference>
<dbReference type="SUPFAM" id="SSF52540">
    <property type="entry name" value="P-loop containing nucleoside triphosphate hydrolases"/>
    <property type="match status" value="1"/>
</dbReference>
<keyword evidence="5" id="KW-0460">Magnesium</keyword>
<dbReference type="InterPro" id="IPR027417">
    <property type="entry name" value="P-loop_NTPase"/>
</dbReference>
<dbReference type="RefSeq" id="WP_041017575.1">
    <property type="nucleotide sequence ID" value="NZ_CCEJ010000005.1"/>
</dbReference>
<dbReference type="CDD" id="cd01900">
    <property type="entry name" value="YchF"/>
    <property type="match status" value="1"/>
</dbReference>
<evidence type="ECO:0000259" key="8">
    <source>
        <dbReference type="PROSITE" id="PS51880"/>
    </source>
</evidence>
<comment type="function">
    <text evidence="6">ATPase that binds to both the 70S ribosome and the 50S ribosomal subunit in a nucleotide-independent manner.</text>
</comment>
<dbReference type="HAMAP" id="MF_00944">
    <property type="entry name" value="YchF_OLA1_ATPase"/>
    <property type="match status" value="1"/>
</dbReference>
<comment type="cofactor">
    <cofactor evidence="1">
        <name>Mg(2+)</name>
        <dbReference type="ChEBI" id="CHEBI:18420"/>
    </cofactor>
</comment>
<evidence type="ECO:0000256" key="5">
    <source>
        <dbReference type="ARBA" id="ARBA00022842"/>
    </source>
</evidence>
<evidence type="ECO:0000313" key="9">
    <source>
        <dbReference type="EMBL" id="CDR34017.1"/>
    </source>
</evidence>
<evidence type="ECO:0000313" key="10">
    <source>
        <dbReference type="Proteomes" id="UP000031552"/>
    </source>
</evidence>
<dbReference type="Gene3D" id="3.10.20.30">
    <property type="match status" value="1"/>
</dbReference>
<reference evidence="9" key="1">
    <citation type="submission" date="2013-12" db="EMBL/GenBank/DDBJ databases">
        <authorList>
            <person name="Linke B."/>
        </authorList>
    </citation>
    <scope>NUCLEOTIDE SEQUENCE [LARGE SCALE GENOMIC DNA]</scope>
    <source>
        <strain evidence="9">CRIB-18</strain>
    </source>
</reference>
<dbReference type="EMBL" id="CCEJ010000005">
    <property type="protein sequence ID" value="CDR34017.1"/>
    <property type="molecule type" value="Genomic_DNA"/>
</dbReference>
<dbReference type="GO" id="GO:0005525">
    <property type="term" value="F:GTP binding"/>
    <property type="evidence" value="ECO:0007669"/>
    <property type="project" value="InterPro"/>
</dbReference>
<comment type="similarity">
    <text evidence="6">Belongs to the TRAFAC class OBG-HflX-like GTPase superfamily. OBG GTPase family. YchF/OLA1 subfamily.</text>
</comment>
<dbReference type="PROSITE" id="PS51880">
    <property type="entry name" value="TGS"/>
    <property type="match status" value="1"/>
</dbReference>
<dbReference type="PRINTS" id="PR00326">
    <property type="entry name" value="GTP1OBG"/>
</dbReference>
<dbReference type="InterPro" id="IPR023192">
    <property type="entry name" value="TGS-like_dom_sf"/>
</dbReference>
<accession>A0A090CYY5</accession>
<dbReference type="Proteomes" id="UP000031552">
    <property type="component" value="Unassembled WGS sequence"/>
</dbReference>
<dbReference type="FunFam" id="3.10.20.30:FF:000001">
    <property type="entry name" value="Ribosome-binding ATPase YchF"/>
    <property type="match status" value="1"/>
</dbReference>
<gene>
    <name evidence="9" type="primary">engD</name>
    <name evidence="6" type="synonym">ychF</name>
    <name evidence="9" type="ORF">CSEC_1194</name>
</gene>
<evidence type="ECO:0000256" key="3">
    <source>
        <dbReference type="ARBA" id="ARBA00022741"/>
    </source>
</evidence>
<dbReference type="FunFam" id="1.10.150.300:FF:000001">
    <property type="entry name" value="Ribosome-binding ATPase YchF"/>
    <property type="match status" value="1"/>
</dbReference>
<sequence length="365" mass="39705">MAGLSCGIVGLPNVGKSTLFNCLTQAGAEASNYPFCTIDPNIGVVDLLDPRIDALSEISGSQKKIYANVQFVDIAGLVAGASKGEGLGNKFLANIRETDAIIHVVRCFDSTDIVHVAGQVDPVTDAKVINLELILSDLQMCENILPRLEKQAKGKKEGEPAIQLLKRISEHLNEEKPVRALSFTEEEKEILKVYPFLTAKPVLFVANVAEDTLSNHNNAYVEKLKAYAKEEGASLVVISAKLEEEIAALPPSDRQEFLETLGLKESGLQRLVRASFDLLGLITYLTTGEIETRAWTIPKGMSAQQAAGKIHSDLEKGFIRAEVVKFDDMIKFGGRNEAKAAGVARSEGKTYPVQDGDVILFYTNK</sequence>
<dbReference type="PANTHER" id="PTHR23305">
    <property type="entry name" value="OBG GTPASE FAMILY"/>
    <property type="match status" value="1"/>
</dbReference>
<evidence type="ECO:0000256" key="1">
    <source>
        <dbReference type="ARBA" id="ARBA00001946"/>
    </source>
</evidence>
<dbReference type="Gene3D" id="3.40.50.300">
    <property type="entry name" value="P-loop containing nucleotide triphosphate hydrolases"/>
    <property type="match status" value="1"/>
</dbReference>